<proteinExistence type="predicted"/>
<reference evidence="1" key="1">
    <citation type="submission" date="2020-06" db="EMBL/GenBank/DDBJ databases">
        <authorList>
            <person name="Onetto C."/>
        </authorList>
    </citation>
    <scope>NUCLEOTIDE SEQUENCE</scope>
</reference>
<gene>
    <name evidence="1" type="ORF">AWRI4233_LOCUS10184</name>
</gene>
<accession>A0A9N8K776</accession>
<evidence type="ECO:0008006" key="3">
    <source>
        <dbReference type="Google" id="ProtNLM"/>
    </source>
</evidence>
<keyword evidence="2" id="KW-1185">Reference proteome</keyword>
<sequence>MLEKLPNEVLHLVFEHLATTPDLVHYSDDDDGQIEYHRSNWKTLAQLCKVSRQMRSVAEPLLYRHYAKSDSTTDPYGHHSFRKFLTTVLSRPELLQYIRFLGDAWKEALGANEEVAEIALLMSLTPNLEHIEFCMPDFGLRETSAPQYFWPSLLVPSTGWDPTRHFHRLESVMVHRRDLQTGPPVSERCTKLEAFDCDFQPELMFVPDFSWNTIKDALYSSRHTLEELTLNAHVNSQLATEEYEGFENLINDFTLAVPALPFAEMLPSSLESLTIDSCTLTIVPYLEDMSTKLEEQFPRLQEIRLSSIDLRVWDMPELESLLQSRKDRVVRLKEVFVKAGVQWLQ</sequence>
<dbReference type="OrthoDB" id="2520703at2759"/>
<dbReference type="Proteomes" id="UP000714618">
    <property type="component" value="Unassembled WGS sequence"/>
</dbReference>
<organism evidence="1 2">
    <name type="scientific">Aureobasidium mustum</name>
    <dbReference type="NCBI Taxonomy" id="2773714"/>
    <lineage>
        <taxon>Eukaryota</taxon>
        <taxon>Fungi</taxon>
        <taxon>Dikarya</taxon>
        <taxon>Ascomycota</taxon>
        <taxon>Pezizomycotina</taxon>
        <taxon>Dothideomycetes</taxon>
        <taxon>Dothideomycetidae</taxon>
        <taxon>Dothideales</taxon>
        <taxon>Saccotheciaceae</taxon>
        <taxon>Aureobasidium</taxon>
    </lineage>
</organism>
<dbReference type="EMBL" id="CAIJEO010000013">
    <property type="protein sequence ID" value="CAD0101359.1"/>
    <property type="molecule type" value="Genomic_DNA"/>
</dbReference>
<name>A0A9N8K776_9PEZI</name>
<comment type="caution">
    <text evidence="1">The sequence shown here is derived from an EMBL/GenBank/DDBJ whole genome shotgun (WGS) entry which is preliminary data.</text>
</comment>
<dbReference type="AlphaFoldDB" id="A0A9N8K776"/>
<protein>
    <recommendedName>
        <fullName evidence="3">F-box domain-containing protein</fullName>
    </recommendedName>
</protein>
<evidence type="ECO:0000313" key="1">
    <source>
        <dbReference type="EMBL" id="CAD0101359.1"/>
    </source>
</evidence>
<evidence type="ECO:0000313" key="2">
    <source>
        <dbReference type="Proteomes" id="UP000714618"/>
    </source>
</evidence>